<sequence>MKIRVDQFQFIANSILFISLSLISVTFGDCVSEHNEVGAYLFSLDCQDDKSIDDTPKSVDYDSESERIRYWMNECYYEKYKSNSIEKVKEEIKLLGIEEYYNVCVQRKENKYLQSKLQTKVKVTNCNIK</sequence>
<proteinExistence type="predicted"/>
<reference evidence="2 3" key="1">
    <citation type="journal article" date="2011" name="Genome Res.">
        <title>Phylogeny-wide analysis of social amoeba genomes highlights ancient origins for complex intercellular communication.</title>
        <authorList>
            <person name="Heidel A.J."/>
            <person name="Lawal H.M."/>
            <person name="Felder M."/>
            <person name="Schilde C."/>
            <person name="Helps N.R."/>
            <person name="Tunggal B."/>
            <person name="Rivero F."/>
            <person name="John U."/>
            <person name="Schleicher M."/>
            <person name="Eichinger L."/>
            <person name="Platzer M."/>
            <person name="Noegel A.A."/>
            <person name="Schaap P."/>
            <person name="Gloeckner G."/>
        </authorList>
    </citation>
    <scope>NUCLEOTIDE SEQUENCE [LARGE SCALE GENOMIC DNA]</scope>
    <source>
        <strain evidence="3">ATCC 26659 / Pp 5 / PN500</strain>
    </source>
</reference>
<gene>
    <name evidence="2" type="ORF">PPL_08209</name>
</gene>
<feature type="chain" id="PRO_5003042505" evidence="1">
    <location>
        <begin position="29"/>
        <end position="129"/>
    </location>
</feature>
<dbReference type="RefSeq" id="XP_020430872.1">
    <property type="nucleotide sequence ID" value="XM_020579033.1"/>
</dbReference>
<dbReference type="GeneID" id="31363689"/>
<dbReference type="EMBL" id="ADBJ01000037">
    <property type="protein sequence ID" value="EFA78748.1"/>
    <property type="molecule type" value="Genomic_DNA"/>
</dbReference>
<keyword evidence="3" id="KW-1185">Reference proteome</keyword>
<name>D3BIX4_HETP5</name>
<dbReference type="InParanoid" id="D3BIX4"/>
<organism evidence="2 3">
    <name type="scientific">Heterostelium pallidum (strain ATCC 26659 / Pp 5 / PN500)</name>
    <name type="common">Cellular slime mold</name>
    <name type="synonym">Polysphondylium pallidum</name>
    <dbReference type="NCBI Taxonomy" id="670386"/>
    <lineage>
        <taxon>Eukaryota</taxon>
        <taxon>Amoebozoa</taxon>
        <taxon>Evosea</taxon>
        <taxon>Eumycetozoa</taxon>
        <taxon>Dictyostelia</taxon>
        <taxon>Acytosteliales</taxon>
        <taxon>Acytosteliaceae</taxon>
        <taxon>Heterostelium</taxon>
    </lineage>
</organism>
<keyword evidence="1" id="KW-0732">Signal</keyword>
<evidence type="ECO:0000313" key="3">
    <source>
        <dbReference type="Proteomes" id="UP000001396"/>
    </source>
</evidence>
<comment type="caution">
    <text evidence="2">The sequence shown here is derived from an EMBL/GenBank/DDBJ whole genome shotgun (WGS) entry which is preliminary data.</text>
</comment>
<dbReference type="Proteomes" id="UP000001396">
    <property type="component" value="Unassembled WGS sequence"/>
</dbReference>
<accession>D3BIX4</accession>
<evidence type="ECO:0000313" key="2">
    <source>
        <dbReference type="EMBL" id="EFA78748.1"/>
    </source>
</evidence>
<feature type="signal peptide" evidence="1">
    <location>
        <begin position="1"/>
        <end position="28"/>
    </location>
</feature>
<evidence type="ECO:0000256" key="1">
    <source>
        <dbReference type="SAM" id="SignalP"/>
    </source>
</evidence>
<protein>
    <submittedName>
        <fullName evidence="2">Uncharacterized protein</fullName>
    </submittedName>
</protein>
<dbReference type="AlphaFoldDB" id="D3BIX4"/>